<protein>
    <recommendedName>
        <fullName evidence="2">Carboxymuconolactone decarboxylase-like domain-containing protein</fullName>
    </recommendedName>
</protein>
<proteinExistence type="predicted"/>
<organism evidence="1">
    <name type="scientific">marine metagenome</name>
    <dbReference type="NCBI Taxonomy" id="408172"/>
    <lineage>
        <taxon>unclassified sequences</taxon>
        <taxon>metagenomes</taxon>
        <taxon>ecological metagenomes</taxon>
    </lineage>
</organism>
<dbReference type="SUPFAM" id="SSF69118">
    <property type="entry name" value="AhpD-like"/>
    <property type="match status" value="1"/>
</dbReference>
<dbReference type="Gene3D" id="1.20.1290.10">
    <property type="entry name" value="AhpD-like"/>
    <property type="match status" value="1"/>
</dbReference>
<gene>
    <name evidence="1" type="ORF">METZ01_LOCUS169017</name>
</gene>
<sequence length="83" mass="9151">MSRIKMIDGDEVKGEVKLLFDAATAMLGRVPNSYRVLARVPLVSKLLLPFNASMQREGAGSLLTSKIKEMVIIKTSHINACNY</sequence>
<name>A0A382BSW3_9ZZZZ</name>
<evidence type="ECO:0008006" key="2">
    <source>
        <dbReference type="Google" id="ProtNLM"/>
    </source>
</evidence>
<accession>A0A382BSW3</accession>
<evidence type="ECO:0000313" key="1">
    <source>
        <dbReference type="EMBL" id="SVB16163.1"/>
    </source>
</evidence>
<dbReference type="InterPro" id="IPR029032">
    <property type="entry name" value="AhpD-like"/>
</dbReference>
<dbReference type="EMBL" id="UINC01030938">
    <property type="protein sequence ID" value="SVB16163.1"/>
    <property type="molecule type" value="Genomic_DNA"/>
</dbReference>
<dbReference type="AlphaFoldDB" id="A0A382BSW3"/>
<reference evidence="1" key="1">
    <citation type="submission" date="2018-05" db="EMBL/GenBank/DDBJ databases">
        <authorList>
            <person name="Lanie J.A."/>
            <person name="Ng W.-L."/>
            <person name="Kazmierczak K.M."/>
            <person name="Andrzejewski T.M."/>
            <person name="Davidsen T.M."/>
            <person name="Wayne K.J."/>
            <person name="Tettelin H."/>
            <person name="Glass J.I."/>
            <person name="Rusch D."/>
            <person name="Podicherti R."/>
            <person name="Tsui H.-C.T."/>
            <person name="Winkler M.E."/>
        </authorList>
    </citation>
    <scope>NUCLEOTIDE SEQUENCE</scope>
</reference>